<reference evidence="2 3" key="1">
    <citation type="submission" date="2019-10" db="EMBL/GenBank/DDBJ databases">
        <title>Whole genome shotgun sequence of Acrocarpospora macrocephala NBRC 16266.</title>
        <authorList>
            <person name="Ichikawa N."/>
            <person name="Kimura A."/>
            <person name="Kitahashi Y."/>
            <person name="Komaki H."/>
            <person name="Oguchi A."/>
        </authorList>
    </citation>
    <scope>NUCLEOTIDE SEQUENCE [LARGE SCALE GENOMIC DNA]</scope>
    <source>
        <strain evidence="2 3">NBRC 16266</strain>
    </source>
</reference>
<keyword evidence="3" id="KW-1185">Reference proteome</keyword>
<comment type="caution">
    <text evidence="2">The sequence shown here is derived from an EMBL/GenBank/DDBJ whole genome shotgun (WGS) entry which is preliminary data.</text>
</comment>
<dbReference type="Proteomes" id="UP000331127">
    <property type="component" value="Unassembled WGS sequence"/>
</dbReference>
<sequence>MTNNIQPTGSGAIEPIPSGDDPLTLPLHLIDRMNAHLDAEIAHMQGSGGELIRQLEEQAAAVRADADRRIAELAAEAERVRSGVDADVARVHALGVELARRAQAAGVRS</sequence>
<proteinExistence type="predicted"/>
<protein>
    <submittedName>
        <fullName evidence="2">Uncharacterized protein</fullName>
    </submittedName>
</protein>
<dbReference type="RefSeq" id="WP_155353187.1">
    <property type="nucleotide sequence ID" value="NZ_BAAAHL010000012.1"/>
</dbReference>
<name>A0A5M3WJW3_9ACTN</name>
<accession>A0A5M3WJW3</accession>
<dbReference type="EMBL" id="BLAE01000006">
    <property type="protein sequence ID" value="GES07481.1"/>
    <property type="molecule type" value="Genomic_DNA"/>
</dbReference>
<feature type="region of interest" description="Disordered" evidence="1">
    <location>
        <begin position="1"/>
        <end position="20"/>
    </location>
</feature>
<dbReference type="AlphaFoldDB" id="A0A5M3WJW3"/>
<organism evidence="2 3">
    <name type="scientific">Acrocarpospora macrocephala</name>
    <dbReference type="NCBI Taxonomy" id="150177"/>
    <lineage>
        <taxon>Bacteria</taxon>
        <taxon>Bacillati</taxon>
        <taxon>Actinomycetota</taxon>
        <taxon>Actinomycetes</taxon>
        <taxon>Streptosporangiales</taxon>
        <taxon>Streptosporangiaceae</taxon>
        <taxon>Acrocarpospora</taxon>
    </lineage>
</organism>
<evidence type="ECO:0000256" key="1">
    <source>
        <dbReference type="SAM" id="MobiDB-lite"/>
    </source>
</evidence>
<gene>
    <name evidence="2" type="ORF">Amac_010760</name>
</gene>
<evidence type="ECO:0000313" key="2">
    <source>
        <dbReference type="EMBL" id="GES07481.1"/>
    </source>
</evidence>
<evidence type="ECO:0000313" key="3">
    <source>
        <dbReference type="Proteomes" id="UP000331127"/>
    </source>
</evidence>